<name>A0A9E7E941_9LILI</name>
<evidence type="ECO:0000313" key="3">
    <source>
        <dbReference type="Proteomes" id="UP001055439"/>
    </source>
</evidence>
<dbReference type="OrthoDB" id="776974at2759"/>
<evidence type="ECO:0000256" key="1">
    <source>
        <dbReference type="SAM" id="MobiDB-lite"/>
    </source>
</evidence>
<reference evidence="2" key="1">
    <citation type="submission" date="2022-05" db="EMBL/GenBank/DDBJ databases">
        <title>The Musa troglodytarum L. genome provides insights into the mechanism of non-climacteric behaviour and enrichment of carotenoids.</title>
        <authorList>
            <person name="Wang J."/>
        </authorList>
    </citation>
    <scope>NUCLEOTIDE SEQUENCE</scope>
    <source>
        <tissue evidence="2">Leaf</tissue>
    </source>
</reference>
<keyword evidence="3" id="KW-1185">Reference proteome</keyword>
<accession>A0A9E7E941</accession>
<gene>
    <name evidence="2" type="ORF">MUK42_34660</name>
</gene>
<dbReference type="EMBL" id="CP097502">
    <property type="protein sequence ID" value="URD72754.1"/>
    <property type="molecule type" value="Genomic_DNA"/>
</dbReference>
<protein>
    <submittedName>
        <fullName evidence="2">Mitochondrial transcription termination factor family protein</fullName>
    </submittedName>
</protein>
<proteinExistence type="predicted"/>
<dbReference type="AlphaFoldDB" id="A0A9E7E941"/>
<dbReference type="Proteomes" id="UP001055439">
    <property type="component" value="Chromosome 1"/>
</dbReference>
<organism evidence="2 3">
    <name type="scientific">Musa troglodytarum</name>
    <name type="common">fe'i banana</name>
    <dbReference type="NCBI Taxonomy" id="320322"/>
    <lineage>
        <taxon>Eukaryota</taxon>
        <taxon>Viridiplantae</taxon>
        <taxon>Streptophyta</taxon>
        <taxon>Embryophyta</taxon>
        <taxon>Tracheophyta</taxon>
        <taxon>Spermatophyta</taxon>
        <taxon>Magnoliopsida</taxon>
        <taxon>Liliopsida</taxon>
        <taxon>Zingiberales</taxon>
        <taxon>Musaceae</taxon>
        <taxon>Musa</taxon>
    </lineage>
</organism>
<feature type="compositionally biased region" description="Basic and acidic residues" evidence="1">
    <location>
        <begin position="53"/>
        <end position="66"/>
    </location>
</feature>
<evidence type="ECO:0000313" key="2">
    <source>
        <dbReference type="EMBL" id="URD72754.1"/>
    </source>
</evidence>
<sequence length="102" mass="11618">MGLYPRIKGPHLLTRAVRMKESRFLTVFVNCHPEDTAGKLMEYYSTLKPEKRLAESSRGLPRRDSPSEITSPSEKGAPFVCRKHCSFCSLIVSVIRAQCRDF</sequence>
<feature type="region of interest" description="Disordered" evidence="1">
    <location>
        <begin position="53"/>
        <end position="78"/>
    </location>
</feature>